<sequence>MSDMKSQVVASVVGAVTGVVATALIGFLQVVNPIKGELDIVKKELMGLEQRYMYGEVNRESRQNGFGLEVFNVERLAYGKVRVKLLLSNLAEEEREHFKIYRSKSAIQTETLDVVTVSRVKLYNLGVSNSLSVKVNIPPSAKHIPIELEFDGVDDNAKYLSSLNLVLGVGWSRSNDHTVVFNDLEIQ</sequence>
<gene>
    <name evidence="1" type="ORF">MARGE09_P3540</name>
</gene>
<name>A0AAN1WKN4_9GAMM</name>
<dbReference type="KEGG" id="marq:MARGE09_P3540"/>
<dbReference type="Proteomes" id="UP001320119">
    <property type="component" value="Chromosome"/>
</dbReference>
<protein>
    <submittedName>
        <fullName evidence="1">Uncharacterized protein</fullName>
    </submittedName>
</protein>
<evidence type="ECO:0000313" key="2">
    <source>
        <dbReference type="Proteomes" id="UP001320119"/>
    </source>
</evidence>
<evidence type="ECO:0000313" key="1">
    <source>
        <dbReference type="EMBL" id="BCD99339.1"/>
    </source>
</evidence>
<organism evidence="1 2">
    <name type="scientific">Marinagarivorans cellulosilyticus</name>
    <dbReference type="NCBI Taxonomy" id="2721545"/>
    <lineage>
        <taxon>Bacteria</taxon>
        <taxon>Pseudomonadati</taxon>
        <taxon>Pseudomonadota</taxon>
        <taxon>Gammaproteobacteria</taxon>
        <taxon>Cellvibrionales</taxon>
        <taxon>Cellvibrionaceae</taxon>
        <taxon>Marinagarivorans</taxon>
    </lineage>
</organism>
<dbReference type="RefSeq" id="WP_236984527.1">
    <property type="nucleotide sequence ID" value="NZ_AP023086.1"/>
</dbReference>
<accession>A0AAN1WKN4</accession>
<dbReference type="EMBL" id="AP023086">
    <property type="protein sequence ID" value="BCD99339.1"/>
    <property type="molecule type" value="Genomic_DNA"/>
</dbReference>
<reference evidence="1 2" key="1">
    <citation type="journal article" date="2022" name="IScience">
        <title>An ultrasensitive nanofiber-based assay for enzymatic hydrolysis and deep-sea microbial degradation of cellulose.</title>
        <authorList>
            <person name="Tsudome M."/>
            <person name="Tachioka M."/>
            <person name="Miyazaki M."/>
            <person name="Uchimura K."/>
            <person name="Tsuda M."/>
            <person name="Takaki Y."/>
            <person name="Deguchi S."/>
        </authorList>
    </citation>
    <scope>NUCLEOTIDE SEQUENCE [LARGE SCALE GENOMIC DNA]</scope>
    <source>
        <strain evidence="1 2">GE09</strain>
    </source>
</reference>
<proteinExistence type="predicted"/>
<dbReference type="AlphaFoldDB" id="A0AAN1WKN4"/>
<keyword evidence="2" id="KW-1185">Reference proteome</keyword>